<feature type="region of interest" description="Disordered" evidence="1">
    <location>
        <begin position="314"/>
        <end position="334"/>
    </location>
</feature>
<keyword evidence="3" id="KW-1185">Reference proteome</keyword>
<evidence type="ECO:0008006" key="4">
    <source>
        <dbReference type="Google" id="ProtNLM"/>
    </source>
</evidence>
<evidence type="ECO:0000313" key="2">
    <source>
        <dbReference type="EMBL" id="MET3617265.1"/>
    </source>
</evidence>
<accession>A0ABV2J912</accession>
<comment type="caution">
    <text evidence="2">The sequence shown here is derived from an EMBL/GenBank/DDBJ whole genome shotgun (WGS) entry which is preliminary data.</text>
</comment>
<reference evidence="2 3" key="1">
    <citation type="submission" date="2024-06" db="EMBL/GenBank/DDBJ databases">
        <title>Genomic Encyclopedia of Type Strains, Phase IV (KMG-IV): sequencing the most valuable type-strain genomes for metagenomic binning, comparative biology and taxonomic classification.</title>
        <authorList>
            <person name="Goeker M."/>
        </authorList>
    </citation>
    <scope>NUCLEOTIDE SEQUENCE [LARGE SCALE GENOMIC DNA]</scope>
    <source>
        <strain evidence="2 3">DSM 21460</strain>
    </source>
</reference>
<dbReference type="RefSeq" id="WP_354367550.1">
    <property type="nucleotide sequence ID" value="NZ_JBEPMA010000004.1"/>
</dbReference>
<organism evidence="2 3">
    <name type="scientific">Peptoniphilus olsenii</name>
    <dbReference type="NCBI Taxonomy" id="411570"/>
    <lineage>
        <taxon>Bacteria</taxon>
        <taxon>Bacillati</taxon>
        <taxon>Bacillota</taxon>
        <taxon>Tissierellia</taxon>
        <taxon>Tissierellales</taxon>
        <taxon>Peptoniphilaceae</taxon>
        <taxon>Peptoniphilus</taxon>
    </lineage>
</organism>
<evidence type="ECO:0000256" key="1">
    <source>
        <dbReference type="SAM" id="MobiDB-lite"/>
    </source>
</evidence>
<dbReference type="InterPro" id="IPR018163">
    <property type="entry name" value="Thr/Ala-tRNA-synth_IIc_edit"/>
</dbReference>
<dbReference type="SUPFAM" id="SSF55186">
    <property type="entry name" value="ThrRS/AlaRS common domain"/>
    <property type="match status" value="1"/>
</dbReference>
<name>A0ABV2J912_9FIRM</name>
<gene>
    <name evidence="2" type="ORF">ABID14_000894</name>
</gene>
<protein>
    <recommendedName>
        <fullName evidence="4">DUF5655 domain-containing protein</fullName>
    </recommendedName>
</protein>
<proteinExistence type="predicted"/>
<sequence length="471" mass="54355">MTNTNISPYRKTYNIDIIEKLTENGNTYAKLAHYPAFMGNLNVESDEFKINGKEPITLKNNSEYYLVEKDLDYVEITLNWKKRLGIMQQNLGNALFRHFINESTDFEIINYKVHERSSYIDIKAKDLRFVTMNNLEEMTNYAILSNLKVSYFDKGINIDGLGKIYYEGPVLARTGETALVIIRNVSKKEDYLRISLISGEQAFKYARDAINNLNNIRMYLGSKSLDAVYSDVKKLKGNISLDNKESQNIQDKPVKTKNYENISKSNMEIGTNSDIKNSNKTNNKNNDKKLDLKTAAVPKDNNLTSSKKDIIETKNSENIDEDTNNNFNKNDDNNKLKANEKEISANSEQSKNLDNAVSMFKNYATEVNNINYIYKVLRDVNLTELKEVSTRLLKEDNFIQIYGIMGSKKSKIMIFRSHNLNFNLKEVYEKLKTKYDIMGSGNMFTLNIDCESRDVVELMETFLIEIRRAIK</sequence>
<dbReference type="EMBL" id="JBEPMA010000004">
    <property type="protein sequence ID" value="MET3617265.1"/>
    <property type="molecule type" value="Genomic_DNA"/>
</dbReference>
<feature type="compositionally biased region" description="Low complexity" evidence="1">
    <location>
        <begin position="271"/>
        <end position="284"/>
    </location>
</feature>
<feature type="region of interest" description="Disordered" evidence="1">
    <location>
        <begin position="267"/>
        <end position="290"/>
    </location>
</feature>
<dbReference type="Proteomes" id="UP001549162">
    <property type="component" value="Unassembled WGS sequence"/>
</dbReference>
<evidence type="ECO:0000313" key="3">
    <source>
        <dbReference type="Proteomes" id="UP001549162"/>
    </source>
</evidence>